<dbReference type="AlphaFoldDB" id="A0A0F9QVM5"/>
<organism evidence="1">
    <name type="scientific">marine sediment metagenome</name>
    <dbReference type="NCBI Taxonomy" id="412755"/>
    <lineage>
        <taxon>unclassified sequences</taxon>
        <taxon>metagenomes</taxon>
        <taxon>ecological metagenomes</taxon>
    </lineage>
</organism>
<comment type="caution">
    <text evidence="1">The sequence shown here is derived from an EMBL/GenBank/DDBJ whole genome shotgun (WGS) entry which is preliminary data.</text>
</comment>
<name>A0A0F9QVM5_9ZZZZ</name>
<reference evidence="1" key="1">
    <citation type="journal article" date="2015" name="Nature">
        <title>Complex archaea that bridge the gap between prokaryotes and eukaryotes.</title>
        <authorList>
            <person name="Spang A."/>
            <person name="Saw J.H."/>
            <person name="Jorgensen S.L."/>
            <person name="Zaremba-Niedzwiedzka K."/>
            <person name="Martijn J."/>
            <person name="Lind A.E."/>
            <person name="van Eijk R."/>
            <person name="Schleper C."/>
            <person name="Guy L."/>
            <person name="Ettema T.J."/>
        </authorList>
    </citation>
    <scope>NUCLEOTIDE SEQUENCE</scope>
</reference>
<gene>
    <name evidence="1" type="ORF">LCGC14_0672540</name>
</gene>
<dbReference type="EMBL" id="LAZR01001328">
    <property type="protein sequence ID" value="KKN46484.1"/>
    <property type="molecule type" value="Genomic_DNA"/>
</dbReference>
<accession>A0A0F9QVM5</accession>
<proteinExistence type="predicted"/>
<protein>
    <submittedName>
        <fullName evidence="1">Uncharacterized protein</fullName>
    </submittedName>
</protein>
<evidence type="ECO:0000313" key="1">
    <source>
        <dbReference type="EMBL" id="KKN46484.1"/>
    </source>
</evidence>
<sequence length="273" mass="28325">MGRSFSINGPLDLDKTFQERVWFAGTGALDEGQGLCYNWDYGTAATREPSRYNRVELPALLNAPHFAGVADQAYAASTAGQFITINLPGSVCNVHSSFNNVIGVGVTTFEVGSGGDAAGTFGRAGFPGRGSATPLQTIDRSTPGPCLAYLHDGPQSGGIEVITPTAGAPTAIVLMVGGVTWLIGTVTIASQDHSNTLADGTYPGQRKGYACEGTYSSYEVAVTVTSGILADGSTNLAAVKFNANLEEMTLTWHGLDTNGQWVVDFTTGAALSS</sequence>